<organism evidence="2 3">
    <name type="scientific">Pedobacter cryotolerans</name>
    <dbReference type="NCBI Taxonomy" id="2571270"/>
    <lineage>
        <taxon>Bacteria</taxon>
        <taxon>Pseudomonadati</taxon>
        <taxon>Bacteroidota</taxon>
        <taxon>Sphingobacteriia</taxon>
        <taxon>Sphingobacteriales</taxon>
        <taxon>Sphingobacteriaceae</taxon>
        <taxon>Pedobacter</taxon>
    </lineage>
</organism>
<reference evidence="2 3" key="1">
    <citation type="submission" date="2019-04" db="EMBL/GenBank/DDBJ databases">
        <title>Pedobacter sp. AR-2-6 sp. nov., isolated from Arctic soil.</title>
        <authorList>
            <person name="Dahal R.H."/>
            <person name="Kim D.-U."/>
        </authorList>
    </citation>
    <scope>NUCLEOTIDE SEQUENCE [LARGE SCALE GENOMIC DNA]</scope>
    <source>
        <strain evidence="2 3">AR-2-6</strain>
    </source>
</reference>
<evidence type="ECO:0000259" key="1">
    <source>
        <dbReference type="SMART" id="SM01321"/>
    </source>
</evidence>
<dbReference type="GO" id="GO:0003677">
    <property type="term" value="F:DNA binding"/>
    <property type="evidence" value="ECO:0007669"/>
    <property type="project" value="InterPro"/>
</dbReference>
<dbReference type="InterPro" id="IPR002686">
    <property type="entry name" value="Transposase_17"/>
</dbReference>
<evidence type="ECO:0000313" key="3">
    <source>
        <dbReference type="Proteomes" id="UP000310477"/>
    </source>
</evidence>
<dbReference type="OrthoDB" id="9788881at2"/>
<dbReference type="GO" id="GO:0006313">
    <property type="term" value="P:DNA transposition"/>
    <property type="evidence" value="ECO:0007669"/>
    <property type="project" value="InterPro"/>
</dbReference>
<dbReference type="AlphaFoldDB" id="A0A4U1BYS6"/>
<dbReference type="EMBL" id="SWBO01000009">
    <property type="protein sequence ID" value="TKB98253.1"/>
    <property type="molecule type" value="Genomic_DNA"/>
</dbReference>
<dbReference type="PANTHER" id="PTHR34322:SF2">
    <property type="entry name" value="TRANSPOSASE IS200-LIKE DOMAIN-CONTAINING PROTEIN"/>
    <property type="match status" value="1"/>
</dbReference>
<dbReference type="GO" id="GO:0004803">
    <property type="term" value="F:transposase activity"/>
    <property type="evidence" value="ECO:0007669"/>
    <property type="project" value="InterPro"/>
</dbReference>
<dbReference type="PANTHER" id="PTHR34322">
    <property type="entry name" value="TRANSPOSASE, Y1_TNP DOMAIN-CONTAINING"/>
    <property type="match status" value="1"/>
</dbReference>
<keyword evidence="3" id="KW-1185">Reference proteome</keyword>
<evidence type="ECO:0000313" key="2">
    <source>
        <dbReference type="EMBL" id="TKB98253.1"/>
    </source>
</evidence>
<accession>A0A4U1BYS6</accession>
<dbReference type="InterPro" id="IPR036515">
    <property type="entry name" value="Transposase_17_sf"/>
</dbReference>
<comment type="caution">
    <text evidence="2">The sequence shown here is derived from an EMBL/GenBank/DDBJ whole genome shotgun (WGS) entry which is preliminary data.</text>
</comment>
<dbReference type="Gene3D" id="3.30.70.1290">
    <property type="entry name" value="Transposase IS200-like"/>
    <property type="match status" value="1"/>
</dbReference>
<proteinExistence type="predicted"/>
<feature type="domain" description="Transposase IS200-like" evidence="1">
    <location>
        <begin position="14"/>
        <end position="143"/>
    </location>
</feature>
<sequence length="206" mass="24401">MLRLPINHLFMEFTEGKFYHLYNRGNNKQQIFFSEENYLFFLRKIRTEILPFCEILSYCLMPNHFHFIIYIKDRDTNIAKKIGQKSLNKAIAIVLRSYTRALQKQECFTGSLFQQKTKAKKLEINANDTINYLSICTHYIHQNPLKAGLITDLKDWKFSSYLDYIGMRNGSLCNQSLFYEHSGIEKDDFIREGEHLISEKMLLGIF</sequence>
<name>A0A4U1BYS6_9SPHI</name>
<dbReference type="SMART" id="SM01321">
    <property type="entry name" value="Y1_Tnp"/>
    <property type="match status" value="1"/>
</dbReference>
<protein>
    <submittedName>
        <fullName evidence="2">Transposase</fullName>
    </submittedName>
</protein>
<dbReference type="Proteomes" id="UP000310477">
    <property type="component" value="Unassembled WGS sequence"/>
</dbReference>
<dbReference type="SUPFAM" id="SSF143422">
    <property type="entry name" value="Transposase IS200-like"/>
    <property type="match status" value="1"/>
</dbReference>
<gene>
    <name evidence="2" type="ORF">FA045_14835</name>
</gene>